<comment type="caution">
    <text evidence="2">The sequence shown here is derived from an EMBL/GenBank/DDBJ whole genome shotgun (WGS) entry which is preliminary data.</text>
</comment>
<feature type="region of interest" description="Disordered" evidence="1">
    <location>
        <begin position="1"/>
        <end position="119"/>
    </location>
</feature>
<gene>
    <name evidence="2" type="ORF">EHS24_005084</name>
</gene>
<dbReference type="EMBL" id="RSCE01000002">
    <property type="protein sequence ID" value="RSH86810.1"/>
    <property type="molecule type" value="Genomic_DNA"/>
</dbReference>
<feature type="compositionally biased region" description="Low complexity" evidence="1">
    <location>
        <begin position="56"/>
        <end position="71"/>
    </location>
</feature>
<evidence type="ECO:0000313" key="3">
    <source>
        <dbReference type="Proteomes" id="UP000279236"/>
    </source>
</evidence>
<dbReference type="GeneID" id="39589627"/>
<name>A0A427Y6U9_9TREE</name>
<sequence length="319" mass="34897">MPRTSSPLNPQRSSSPTPLLSSPTPGATPQLHFGASSYAAQRALPPPPRTQRRAGSLTTPTSHASSSTATARPLSARYARTTPASSLSARRPSGRLSLALPPPPAPLDLFGAGPTPTEGAMWRDRLQRRMADRERRKRARDGAIARRRGTDVALMSDGMDEDEDEADRQAQADDEEFFRRLMVVQRRREQHAQLVSYEVSTGGSDPLLPDFWEEELDNLAREERALISHLDATETASNHSHVSTDPMEVHNEELEQWARDAAAAEAEEAEMAVMVEMEMARYAPAGGGSGGYDAGMEEFTADEWAAITAMDEDEAMDVE</sequence>
<proteinExistence type="predicted"/>
<dbReference type="OrthoDB" id="2596783at2759"/>
<feature type="compositionally biased region" description="Low complexity" evidence="1">
    <location>
        <begin position="83"/>
        <end position="99"/>
    </location>
</feature>
<dbReference type="RefSeq" id="XP_028479595.1">
    <property type="nucleotide sequence ID" value="XM_028620623.1"/>
</dbReference>
<accession>A0A427Y6U9</accession>
<feature type="compositionally biased region" description="Polar residues" evidence="1">
    <location>
        <begin position="1"/>
        <end position="12"/>
    </location>
</feature>
<keyword evidence="3" id="KW-1185">Reference proteome</keyword>
<dbReference type="AlphaFoldDB" id="A0A427Y6U9"/>
<protein>
    <submittedName>
        <fullName evidence="2">Uncharacterized protein</fullName>
    </submittedName>
</protein>
<reference evidence="2 3" key="1">
    <citation type="submission" date="2018-11" db="EMBL/GenBank/DDBJ databases">
        <title>Genome sequence of Apiotrichum porosum DSM 27194.</title>
        <authorList>
            <person name="Aliyu H."/>
            <person name="Gorte O."/>
            <person name="Ochsenreither K."/>
        </authorList>
    </citation>
    <scope>NUCLEOTIDE SEQUENCE [LARGE SCALE GENOMIC DNA]</scope>
    <source>
        <strain evidence="2 3">DSM 27194</strain>
    </source>
</reference>
<organism evidence="2 3">
    <name type="scientific">Apiotrichum porosum</name>
    <dbReference type="NCBI Taxonomy" id="105984"/>
    <lineage>
        <taxon>Eukaryota</taxon>
        <taxon>Fungi</taxon>
        <taxon>Dikarya</taxon>
        <taxon>Basidiomycota</taxon>
        <taxon>Agaricomycotina</taxon>
        <taxon>Tremellomycetes</taxon>
        <taxon>Trichosporonales</taxon>
        <taxon>Trichosporonaceae</taxon>
        <taxon>Apiotrichum</taxon>
    </lineage>
</organism>
<feature type="compositionally biased region" description="Low complexity" evidence="1">
    <location>
        <begin position="13"/>
        <end position="25"/>
    </location>
</feature>
<evidence type="ECO:0000313" key="2">
    <source>
        <dbReference type="EMBL" id="RSH86810.1"/>
    </source>
</evidence>
<evidence type="ECO:0000256" key="1">
    <source>
        <dbReference type="SAM" id="MobiDB-lite"/>
    </source>
</evidence>
<dbReference type="Proteomes" id="UP000279236">
    <property type="component" value="Unassembled WGS sequence"/>
</dbReference>